<evidence type="ECO:0000256" key="1">
    <source>
        <dbReference type="PROSITE-ProRule" id="PRU00409"/>
    </source>
</evidence>
<dbReference type="Pfam" id="PF08443">
    <property type="entry name" value="RimK"/>
    <property type="match status" value="1"/>
</dbReference>
<dbReference type="PROSITE" id="PS50975">
    <property type="entry name" value="ATP_GRASP"/>
    <property type="match status" value="1"/>
</dbReference>
<dbReference type="InterPro" id="IPR011761">
    <property type="entry name" value="ATP-grasp"/>
</dbReference>
<keyword evidence="1" id="KW-0067">ATP-binding</keyword>
<dbReference type="PANTHER" id="PTHR21621:SF0">
    <property type="entry name" value="BETA-CITRYLGLUTAMATE SYNTHASE B-RELATED"/>
    <property type="match status" value="1"/>
</dbReference>
<dbReference type="EMBL" id="BSDR01000001">
    <property type="protein sequence ID" value="GLI35868.1"/>
    <property type="molecule type" value="Genomic_DNA"/>
</dbReference>
<protein>
    <recommendedName>
        <fullName evidence="2">ATP-grasp domain-containing protein</fullName>
    </recommendedName>
</protein>
<keyword evidence="1" id="KW-0547">Nucleotide-binding</keyword>
<keyword evidence="4" id="KW-1185">Reference proteome</keyword>
<name>A0A9W6FW11_9BACT</name>
<dbReference type="Gene3D" id="3.30.1490.20">
    <property type="entry name" value="ATP-grasp fold, A domain"/>
    <property type="match status" value="1"/>
</dbReference>
<dbReference type="Gene3D" id="3.30.470.20">
    <property type="entry name" value="ATP-grasp fold, B domain"/>
    <property type="match status" value="1"/>
</dbReference>
<accession>A0A9W6FW11</accession>
<dbReference type="SUPFAM" id="SSF56059">
    <property type="entry name" value="Glutathione synthetase ATP-binding domain-like"/>
    <property type="match status" value="1"/>
</dbReference>
<dbReference type="InterPro" id="IPR013815">
    <property type="entry name" value="ATP_grasp_subdomain_1"/>
</dbReference>
<dbReference type="InterPro" id="IPR013651">
    <property type="entry name" value="ATP-grasp_RimK-type"/>
</dbReference>
<proteinExistence type="predicted"/>
<comment type="caution">
    <text evidence="3">The sequence shown here is derived from an EMBL/GenBank/DDBJ whole genome shotgun (WGS) entry which is preliminary data.</text>
</comment>
<feature type="domain" description="ATP-grasp" evidence="2">
    <location>
        <begin position="80"/>
        <end position="260"/>
    </location>
</feature>
<evidence type="ECO:0000259" key="2">
    <source>
        <dbReference type="PROSITE" id="PS50975"/>
    </source>
</evidence>
<dbReference type="GO" id="GO:0046872">
    <property type="term" value="F:metal ion binding"/>
    <property type="evidence" value="ECO:0007669"/>
    <property type="project" value="InterPro"/>
</dbReference>
<evidence type="ECO:0000313" key="4">
    <source>
        <dbReference type="Proteomes" id="UP001144372"/>
    </source>
</evidence>
<dbReference type="AlphaFoldDB" id="A0A9W6FW11"/>
<sequence length="260" mass="30521">MEEKKLRISLGKRLRSCPSFRSFGVMSNWEDYDFHVKELIQSADEIFYPSPLYDPLFRSLGKRVFPRSYYYFMGNKIRQTDLFRLLEISHPRTRVYYGRHRQKRVLEDFSFPFVAKTPVGSSQGKGVFFIQNEEALMSYLNAHNPAYIQEYLPIDRDLRVVLIQGHVVHAYWRIHSPGNFRNNVAQGARISFDDIPEEGLAFARNVACRCRFDDVGLDVCYAHGRYYVIEANMVFGFEGFRRAGMDFYDILKQMDIEGLL</sequence>
<reference evidence="3" key="1">
    <citation type="submission" date="2022-12" db="EMBL/GenBank/DDBJ databases">
        <title>Reference genome sequencing for broad-spectrum identification of bacterial and archaeal isolates by mass spectrometry.</title>
        <authorList>
            <person name="Sekiguchi Y."/>
            <person name="Tourlousse D.M."/>
        </authorList>
    </citation>
    <scope>NUCLEOTIDE SEQUENCE</scope>
    <source>
        <strain evidence="3">ASRB1</strain>
    </source>
</reference>
<dbReference type="GO" id="GO:0005737">
    <property type="term" value="C:cytoplasm"/>
    <property type="evidence" value="ECO:0007669"/>
    <property type="project" value="TreeGrafter"/>
</dbReference>
<dbReference type="PANTHER" id="PTHR21621">
    <property type="entry name" value="RIBOSOMAL PROTEIN S6 MODIFICATION PROTEIN"/>
    <property type="match status" value="1"/>
</dbReference>
<dbReference type="GO" id="GO:0005524">
    <property type="term" value="F:ATP binding"/>
    <property type="evidence" value="ECO:0007669"/>
    <property type="project" value="UniProtKB-UniRule"/>
</dbReference>
<dbReference type="RefSeq" id="WP_281795961.1">
    <property type="nucleotide sequence ID" value="NZ_BSDR01000001.1"/>
</dbReference>
<dbReference type="Proteomes" id="UP001144372">
    <property type="component" value="Unassembled WGS sequence"/>
</dbReference>
<gene>
    <name evidence="3" type="ORF">DAMNIGENAA_33010</name>
</gene>
<dbReference type="GO" id="GO:0016879">
    <property type="term" value="F:ligase activity, forming carbon-nitrogen bonds"/>
    <property type="evidence" value="ECO:0007669"/>
    <property type="project" value="TreeGrafter"/>
</dbReference>
<organism evidence="3 4">
    <name type="scientific">Desulforhabdus amnigena</name>
    <dbReference type="NCBI Taxonomy" id="40218"/>
    <lineage>
        <taxon>Bacteria</taxon>
        <taxon>Pseudomonadati</taxon>
        <taxon>Thermodesulfobacteriota</taxon>
        <taxon>Syntrophobacteria</taxon>
        <taxon>Syntrophobacterales</taxon>
        <taxon>Syntrophobacteraceae</taxon>
        <taxon>Desulforhabdus</taxon>
    </lineage>
</organism>
<evidence type="ECO:0000313" key="3">
    <source>
        <dbReference type="EMBL" id="GLI35868.1"/>
    </source>
</evidence>